<evidence type="ECO:0000259" key="2">
    <source>
        <dbReference type="Pfam" id="PF20222"/>
    </source>
</evidence>
<dbReference type="EMBL" id="SFCI01001098">
    <property type="protein sequence ID" value="TFY76774.1"/>
    <property type="molecule type" value="Genomic_DNA"/>
</dbReference>
<proteinExistence type="predicted"/>
<dbReference type="OrthoDB" id="68020at2759"/>
<dbReference type="GO" id="GO:0006384">
    <property type="term" value="P:transcription initiation at RNA polymerase III promoter"/>
    <property type="evidence" value="ECO:0007669"/>
    <property type="project" value="InterPro"/>
</dbReference>
<dbReference type="STRING" id="135208.A0A4Y9ZR86"/>
<dbReference type="PANTHER" id="PTHR15180:SF1">
    <property type="entry name" value="GENERAL TRANSCRIPTION FACTOR 3C POLYPEPTIDE 1"/>
    <property type="match status" value="1"/>
</dbReference>
<dbReference type="Pfam" id="PF20222">
    <property type="entry name" value="DUF6581"/>
    <property type="match status" value="1"/>
</dbReference>
<dbReference type="GO" id="GO:0000127">
    <property type="term" value="C:transcription factor TFIIIC complex"/>
    <property type="evidence" value="ECO:0007669"/>
    <property type="project" value="InterPro"/>
</dbReference>
<evidence type="ECO:0000256" key="1">
    <source>
        <dbReference type="SAM" id="MobiDB-lite"/>
    </source>
</evidence>
<feature type="region of interest" description="Disordered" evidence="1">
    <location>
        <begin position="372"/>
        <end position="391"/>
    </location>
</feature>
<name>A0A4Y9ZR86_9AGAM</name>
<dbReference type="InterPro" id="IPR046488">
    <property type="entry name" value="Sfc3/Tfc3_C"/>
</dbReference>
<dbReference type="AlphaFoldDB" id="A0A4Y9ZR86"/>
<evidence type="ECO:0000313" key="4">
    <source>
        <dbReference type="Proteomes" id="UP000298061"/>
    </source>
</evidence>
<feature type="non-terminal residue" evidence="3">
    <location>
        <position position="914"/>
    </location>
</feature>
<keyword evidence="4" id="KW-1185">Reference proteome</keyword>
<dbReference type="GO" id="GO:0042791">
    <property type="term" value="P:5S class rRNA transcription by RNA polymerase III"/>
    <property type="evidence" value="ECO:0007669"/>
    <property type="project" value="TreeGrafter"/>
</dbReference>
<comment type="caution">
    <text evidence="3">The sequence shown here is derived from an EMBL/GenBank/DDBJ whole genome shotgun (WGS) entry which is preliminary data.</text>
</comment>
<evidence type="ECO:0000313" key="3">
    <source>
        <dbReference type="EMBL" id="TFY76774.1"/>
    </source>
</evidence>
<protein>
    <recommendedName>
        <fullName evidence="2">Transcription factor tau subunit sfc3/Tfc3 C-terminal domain-containing protein</fullName>
    </recommendedName>
</protein>
<dbReference type="InterPro" id="IPR044210">
    <property type="entry name" value="Tfc3-like"/>
</dbReference>
<gene>
    <name evidence="3" type="ORF">EWM64_g7235</name>
</gene>
<dbReference type="GO" id="GO:0003677">
    <property type="term" value="F:DNA binding"/>
    <property type="evidence" value="ECO:0007669"/>
    <property type="project" value="InterPro"/>
</dbReference>
<dbReference type="Proteomes" id="UP000298061">
    <property type="component" value="Unassembled WGS sequence"/>
</dbReference>
<reference evidence="3 4" key="1">
    <citation type="submission" date="2019-02" db="EMBL/GenBank/DDBJ databases">
        <title>Genome sequencing of the rare red list fungi Hericium alpestre (H. flagellum).</title>
        <authorList>
            <person name="Buettner E."/>
            <person name="Kellner H."/>
        </authorList>
    </citation>
    <scope>NUCLEOTIDE SEQUENCE [LARGE SCALE GENOMIC DNA]</scope>
    <source>
        <strain evidence="3 4">DSM 108284</strain>
    </source>
</reference>
<dbReference type="PANTHER" id="PTHR15180">
    <property type="entry name" value="GENERAL TRANSCRIPTION FACTOR 3C POLYPEPTIDE 1"/>
    <property type="match status" value="1"/>
</dbReference>
<accession>A0A4Y9ZR86</accession>
<organism evidence="3 4">
    <name type="scientific">Hericium alpestre</name>
    <dbReference type="NCBI Taxonomy" id="135208"/>
    <lineage>
        <taxon>Eukaryota</taxon>
        <taxon>Fungi</taxon>
        <taxon>Dikarya</taxon>
        <taxon>Basidiomycota</taxon>
        <taxon>Agaricomycotina</taxon>
        <taxon>Agaricomycetes</taxon>
        <taxon>Russulales</taxon>
        <taxon>Hericiaceae</taxon>
        <taxon>Hericium</taxon>
    </lineage>
</organism>
<feature type="domain" description="Transcription factor tau subunit sfc3/Tfc3 C-terminal" evidence="2">
    <location>
        <begin position="16"/>
        <end position="366"/>
    </location>
</feature>
<sequence length="914" mass="101143">MKIELVDEGSPIPTVRRHRFQWNREYDELARDACVIVRARCRGGRKDWSALAQVFPGLLPNSVRQHFVQLTVGSETYLKRLEDRWYDLWLQHRGSEALPDPNPESPSDFDLAAHVEFLRRHIDKNALRVGFVSPQEMQNNLLPSNPAQIASSFDVIEKLPNAPTWDFMWSLNVDEGREKGMLQQAFIREEDDVPVISDHATDHVRTAEAALKMVFETPNENYDASAAAELLHDIGEQPVSVAQGNLLSRGVLSKLVRDPKKPKPGRTLKISEVNQNALGGPIASDTFQDAATLWTLCEEQEDTWREWPLLSTDGDTAALLQAVSDGKVNFTVDVSQPRAARALLDWNSKKADDDHIETTISVKFHDITALPEQSGLEPSPVQRDSAPGDHGKTMDDNAACCRESSEGVVDCEACLTAERASLTTRLNENDQRLGDLILARLQEAGSEGLTKMNLMEYLPGYTYDEIWTVVGKFLDSSIPLIHFTGYSYLVMVSASHIQPWTVIVSNEPLTRILPRRWLDIRGTKMADVWEAALRAVIGVIIFRPGIRQWHFVRIISNSYRWVSATGYCDMRVKQIWHYVPLPAKVKLLWARISASPLTLIYFGFSILHCILQVVFQVQAFMINANAASFLYTLVQEGNATVPGFFVLGQDELHYCADVPQGWSADSCELVWNGTTTAFAQSDTAAAFFATNTTSTSALASDSSSIAPSTSSVPVLTVTSSVSATSSKVVPTPKPQVTEIVVKFVTSSTVSGGHSADDTDDDDVRAVNLHRRAVQTDGQVGVALNGQGWNDKSVSLSETCLTALNWPVQELDNTKREDVTFIAFQVWVLGMSLVAILNESIPHIVASLLTHLSATGWGAFQIYNTASFHSNFKRLTTDGACDINLLPDYWTERGHAEIPALALNTAALFLSAFLS</sequence>